<reference evidence="2" key="1">
    <citation type="submission" date="2022-08" db="EMBL/GenBank/DDBJ databases">
        <title>Alicyclobacillus dauci DSM2870, complete genome.</title>
        <authorList>
            <person name="Wang Q."/>
            <person name="Cai R."/>
            <person name="Wang Z."/>
        </authorList>
    </citation>
    <scope>NUCLEOTIDE SEQUENCE</scope>
    <source>
        <strain evidence="2">DSM 28700</strain>
    </source>
</reference>
<dbReference type="RefSeq" id="WP_268044143.1">
    <property type="nucleotide sequence ID" value="NZ_CP104064.1"/>
</dbReference>
<evidence type="ECO:0000313" key="3">
    <source>
        <dbReference type="Proteomes" id="UP001164803"/>
    </source>
</evidence>
<sequence length="84" mass="9338">MGCETRSLIGWCLTYFTNFTGHPSASIPAGMVDGLPVGMQIIGQRYADCDVLAASSTFEQLRPWQHIYETCRNRSLDYSTSLSL</sequence>
<dbReference type="Proteomes" id="UP001164803">
    <property type="component" value="Chromosome"/>
</dbReference>
<proteinExistence type="predicted"/>
<feature type="domain" description="Amidase" evidence="1">
    <location>
        <begin position="7"/>
        <end position="52"/>
    </location>
</feature>
<organism evidence="2 3">
    <name type="scientific">Alicyclobacillus dauci</name>
    <dbReference type="NCBI Taxonomy" id="1475485"/>
    <lineage>
        <taxon>Bacteria</taxon>
        <taxon>Bacillati</taxon>
        <taxon>Bacillota</taxon>
        <taxon>Bacilli</taxon>
        <taxon>Bacillales</taxon>
        <taxon>Alicyclobacillaceae</taxon>
        <taxon>Alicyclobacillus</taxon>
    </lineage>
</organism>
<dbReference type="Gene3D" id="3.90.1300.10">
    <property type="entry name" value="Amidase signature (AS) domain"/>
    <property type="match status" value="1"/>
</dbReference>
<dbReference type="InterPro" id="IPR023631">
    <property type="entry name" value="Amidase_dom"/>
</dbReference>
<dbReference type="SUPFAM" id="SSF75304">
    <property type="entry name" value="Amidase signature (AS) enzymes"/>
    <property type="match status" value="1"/>
</dbReference>
<evidence type="ECO:0000313" key="2">
    <source>
        <dbReference type="EMBL" id="WAH36761.1"/>
    </source>
</evidence>
<keyword evidence="3" id="KW-1185">Reference proteome</keyword>
<accession>A0ABY6Z3H8</accession>
<dbReference type="InterPro" id="IPR036928">
    <property type="entry name" value="AS_sf"/>
</dbReference>
<protein>
    <submittedName>
        <fullName evidence="2">Amidase family protein</fullName>
    </submittedName>
</protein>
<name>A0ABY6Z3H8_9BACL</name>
<dbReference type="EMBL" id="CP104064">
    <property type="protein sequence ID" value="WAH36761.1"/>
    <property type="molecule type" value="Genomic_DNA"/>
</dbReference>
<gene>
    <name evidence="2" type="ORF">NZD86_21730</name>
</gene>
<evidence type="ECO:0000259" key="1">
    <source>
        <dbReference type="Pfam" id="PF01425"/>
    </source>
</evidence>
<dbReference type="Pfam" id="PF01425">
    <property type="entry name" value="Amidase"/>
    <property type="match status" value="1"/>
</dbReference>